<name>A0ABP0FX46_CLALP</name>
<organism evidence="1 2">
    <name type="scientific">Clavelina lepadiformis</name>
    <name type="common">Light-bulb sea squirt</name>
    <name type="synonym">Ascidia lepadiformis</name>
    <dbReference type="NCBI Taxonomy" id="159417"/>
    <lineage>
        <taxon>Eukaryota</taxon>
        <taxon>Metazoa</taxon>
        <taxon>Chordata</taxon>
        <taxon>Tunicata</taxon>
        <taxon>Ascidiacea</taxon>
        <taxon>Aplousobranchia</taxon>
        <taxon>Clavelinidae</taxon>
        <taxon>Clavelina</taxon>
    </lineage>
</organism>
<comment type="caution">
    <text evidence="1">The sequence shown here is derived from an EMBL/GenBank/DDBJ whole genome shotgun (WGS) entry which is preliminary data.</text>
</comment>
<gene>
    <name evidence="1" type="ORF">CVLEPA_LOCUS14221</name>
</gene>
<keyword evidence="2" id="KW-1185">Reference proteome</keyword>
<evidence type="ECO:0000313" key="1">
    <source>
        <dbReference type="EMBL" id="CAK8683116.1"/>
    </source>
</evidence>
<dbReference type="EMBL" id="CAWYQH010000096">
    <property type="protein sequence ID" value="CAK8683116.1"/>
    <property type="molecule type" value="Genomic_DNA"/>
</dbReference>
<accession>A0ABP0FX46</accession>
<evidence type="ECO:0000313" key="2">
    <source>
        <dbReference type="Proteomes" id="UP001642483"/>
    </source>
</evidence>
<dbReference type="Proteomes" id="UP001642483">
    <property type="component" value="Unassembled WGS sequence"/>
</dbReference>
<reference evidence="1 2" key="1">
    <citation type="submission" date="2024-02" db="EMBL/GenBank/DDBJ databases">
        <authorList>
            <person name="Daric V."/>
            <person name="Darras S."/>
        </authorList>
    </citation>
    <scope>NUCLEOTIDE SEQUENCE [LARGE SCALE GENOMIC DNA]</scope>
</reference>
<protein>
    <submittedName>
        <fullName evidence="1">Uncharacterized protein</fullName>
    </submittedName>
</protein>
<sequence>MPNLNVCAMVNHIRTSIPHAILQYSTVYKGKKTKIVYLLSLMHKSVHIDEEHRKKLPETVKYYNYSNASKVGVDILDQCKGISHVKVVHGDGLWQCFSMSLI</sequence>
<proteinExistence type="predicted"/>